<protein>
    <submittedName>
        <fullName evidence="1">Uncharacterized protein</fullName>
    </submittedName>
</protein>
<dbReference type="Pfam" id="PF18616">
    <property type="entry name" value="CdiI_3"/>
    <property type="match status" value="1"/>
</dbReference>
<comment type="caution">
    <text evidence="1">The sequence shown here is derived from an EMBL/GenBank/DDBJ whole genome shotgun (WGS) entry which is preliminary data.</text>
</comment>
<dbReference type="InterPro" id="IPR040547">
    <property type="entry name" value="CdiI"/>
</dbReference>
<dbReference type="RefSeq" id="WP_154118508.1">
    <property type="nucleotide sequence ID" value="NZ_WJXB01000003.1"/>
</dbReference>
<keyword evidence="2" id="KW-1185">Reference proteome</keyword>
<dbReference type="Proteomes" id="UP000463051">
    <property type="component" value="Unassembled WGS sequence"/>
</dbReference>
<accession>A0A7X2H4L2</accession>
<proteinExistence type="predicted"/>
<sequence length="150" mass="17607">MLNYRELTINEICKIEGFHEEIVVEKSVPLSGWFAGIMDDKLKDLPDGSIARLVRQNFHLKYVIPEAILRLSKNPIAGEHYEGELINSINAIESDFWKSNLNLCKELKELLEKIETKEVNLPQDFEWFMEEEEQEFYESVRKVISILMKC</sequence>
<reference evidence="1 2" key="1">
    <citation type="submission" date="2019-11" db="EMBL/GenBank/DDBJ databases">
        <title>Paenibacillus monticola sp. nov., a novel PGPR strain isolated from mountain sample in China.</title>
        <authorList>
            <person name="Zhao Q."/>
            <person name="Li H.-P."/>
            <person name="Zhang J.-L."/>
        </authorList>
    </citation>
    <scope>NUCLEOTIDE SEQUENCE [LARGE SCALE GENOMIC DNA]</scope>
    <source>
        <strain evidence="1 2">LC-T2</strain>
    </source>
</reference>
<organism evidence="1 2">
    <name type="scientific">Paenibacillus monticola</name>
    <dbReference type="NCBI Taxonomy" id="2666075"/>
    <lineage>
        <taxon>Bacteria</taxon>
        <taxon>Bacillati</taxon>
        <taxon>Bacillota</taxon>
        <taxon>Bacilli</taxon>
        <taxon>Bacillales</taxon>
        <taxon>Paenibacillaceae</taxon>
        <taxon>Paenibacillus</taxon>
    </lineage>
</organism>
<dbReference type="EMBL" id="WJXB01000003">
    <property type="protein sequence ID" value="MRN53489.1"/>
    <property type="molecule type" value="Genomic_DNA"/>
</dbReference>
<dbReference type="AlphaFoldDB" id="A0A7X2H4L2"/>
<dbReference type="CDD" id="cd20691">
    <property type="entry name" value="CdiI_EC536-like"/>
    <property type="match status" value="1"/>
</dbReference>
<gene>
    <name evidence="1" type="ORF">GJB61_10835</name>
</gene>
<name>A0A7X2H4L2_9BACL</name>
<evidence type="ECO:0000313" key="1">
    <source>
        <dbReference type="EMBL" id="MRN53489.1"/>
    </source>
</evidence>
<evidence type="ECO:0000313" key="2">
    <source>
        <dbReference type="Proteomes" id="UP000463051"/>
    </source>
</evidence>